<dbReference type="InterPro" id="IPR001584">
    <property type="entry name" value="Integrase_cat-core"/>
</dbReference>
<dbReference type="PROSITE" id="PS50994">
    <property type="entry name" value="INTEGRASE"/>
    <property type="match status" value="1"/>
</dbReference>
<dbReference type="InterPro" id="IPR015378">
    <property type="entry name" value="Transposase-like_Mu_C"/>
</dbReference>
<dbReference type="OrthoDB" id="9794201at2"/>
<comment type="caution">
    <text evidence="2">The sequence shown here is derived from an EMBL/GenBank/DDBJ whole genome shotgun (WGS) entry which is preliminary data.</text>
</comment>
<feature type="domain" description="Integrase catalytic" evidence="1">
    <location>
        <begin position="153"/>
        <end position="329"/>
    </location>
</feature>
<dbReference type="SUPFAM" id="SSF53098">
    <property type="entry name" value="Ribonuclease H-like"/>
    <property type="match status" value="1"/>
</dbReference>
<gene>
    <name evidence="2" type="ORF">M670_00816</name>
</gene>
<proteinExistence type="predicted"/>
<dbReference type="EMBL" id="JJRY01000002">
    <property type="protein sequence ID" value="KEF39794.1"/>
    <property type="molecule type" value="Genomic_DNA"/>
</dbReference>
<evidence type="ECO:0000313" key="2">
    <source>
        <dbReference type="EMBL" id="KEF39794.1"/>
    </source>
</evidence>
<dbReference type="InterPro" id="IPR036397">
    <property type="entry name" value="RNaseH_sf"/>
</dbReference>
<dbReference type="GO" id="GO:0003676">
    <property type="term" value="F:nucleic acid binding"/>
    <property type="evidence" value="ECO:0007669"/>
    <property type="project" value="InterPro"/>
</dbReference>
<dbReference type="Pfam" id="PF00665">
    <property type="entry name" value="rve"/>
    <property type="match status" value="1"/>
</dbReference>
<dbReference type="GO" id="GO:0015074">
    <property type="term" value="P:DNA integration"/>
    <property type="evidence" value="ECO:0007669"/>
    <property type="project" value="InterPro"/>
</dbReference>
<evidence type="ECO:0000313" key="3">
    <source>
        <dbReference type="Proteomes" id="UP000027936"/>
    </source>
</evidence>
<reference evidence="2 3" key="1">
    <citation type="submission" date="2014-04" db="EMBL/GenBank/DDBJ databases">
        <title>Draft genome sequence of Bacillus azotoformans MEV2011, a (co-) denitrifying strain unable to grow in the presence of oxygen.</title>
        <authorList>
            <person name="Nielsen M."/>
            <person name="Schreiber L."/>
            <person name="Finster K."/>
            <person name="Schramm A."/>
        </authorList>
    </citation>
    <scope>NUCLEOTIDE SEQUENCE [LARGE SCALE GENOMIC DNA]</scope>
    <source>
        <strain evidence="2 3">MEV2011</strain>
    </source>
</reference>
<dbReference type="Gene3D" id="3.30.420.10">
    <property type="entry name" value="Ribonuclease H-like superfamily/Ribonuclease H"/>
    <property type="match status" value="1"/>
</dbReference>
<dbReference type="Proteomes" id="UP000027936">
    <property type="component" value="Unassembled WGS sequence"/>
</dbReference>
<accession>A0A072NQ40</accession>
<dbReference type="RefSeq" id="WP_051678057.1">
    <property type="nucleotide sequence ID" value="NZ_JJRY01000002.1"/>
</dbReference>
<dbReference type="PANTHER" id="PTHR35004:SF6">
    <property type="entry name" value="TRANSPOSASE"/>
    <property type="match status" value="1"/>
</dbReference>
<dbReference type="PATRIC" id="fig|1348973.3.peg.788"/>
<sequence>MDEKQRQEIANFRYGLIAPLVTRRLEPGEQAQLLKEIARHSYDIPFSTAKMVSVRTLERYIKAYKEGGWDALKPSPRADLLRSKTIEPEVLEKAIALKKENPARSVRQIMAILELAKFVQPGELKESTLSKQLRRRGITKKALETDNKSSFRRFEAEHRNACWQGDVQHTLYLPHLEKKGKKKMAYLVVFLDDYSRYAVHAQFYFEERVPRLEDCLKKAILKHGVPSMIYVDNGAIYSSHHFARICGRLGTQLKHTKPYRPQGRGKQEKFFRFVDQSFVPEAYDLIEQGKIQTLADLNQFFTAWLEVAYHQKVHNSFKQRPMDRYQKCDHPIRTIPPHELIEVFLLEETRKVDKTNCVSLLGTTFEVEPGFVGEKVQLRFDPYDMSIIQVWKEEKRLKDAVIMVQRSMKWEKPVESRKLESEETIQKTGLNYIELVYEEYQEQQKQNHQSGFVSLMEEGESV</sequence>
<evidence type="ECO:0000259" key="1">
    <source>
        <dbReference type="PROSITE" id="PS50994"/>
    </source>
</evidence>
<name>A0A072NQ40_SCHAZ</name>
<dbReference type="PANTHER" id="PTHR35004">
    <property type="entry name" value="TRANSPOSASE RV3428C-RELATED"/>
    <property type="match status" value="1"/>
</dbReference>
<protein>
    <submittedName>
        <fullName evidence="2">Integrase family protein</fullName>
    </submittedName>
</protein>
<dbReference type="AlphaFoldDB" id="A0A072NQ40"/>
<organism evidence="2 3">
    <name type="scientific">Schinkia azotoformans MEV2011</name>
    <dbReference type="NCBI Taxonomy" id="1348973"/>
    <lineage>
        <taxon>Bacteria</taxon>
        <taxon>Bacillati</taxon>
        <taxon>Bacillota</taxon>
        <taxon>Bacilli</taxon>
        <taxon>Bacillales</taxon>
        <taxon>Bacillaceae</taxon>
        <taxon>Calidifontibacillus/Schinkia group</taxon>
        <taxon>Schinkia</taxon>
    </lineage>
</organism>
<dbReference type="Pfam" id="PF09299">
    <property type="entry name" value="Mu-transpos_C"/>
    <property type="match status" value="1"/>
</dbReference>
<dbReference type="InterPro" id="IPR012337">
    <property type="entry name" value="RNaseH-like_sf"/>
</dbReference>